<dbReference type="Proteomes" id="UP001224890">
    <property type="component" value="Unassembled WGS sequence"/>
</dbReference>
<dbReference type="RefSeq" id="XP_060435303.1">
    <property type="nucleotide sequence ID" value="XM_060568318.1"/>
</dbReference>
<evidence type="ECO:0000313" key="3">
    <source>
        <dbReference type="EMBL" id="KAK1691608.1"/>
    </source>
</evidence>
<feature type="transmembrane region" description="Helical" evidence="2">
    <location>
        <begin position="122"/>
        <end position="143"/>
    </location>
</feature>
<feature type="transmembrane region" description="Helical" evidence="2">
    <location>
        <begin position="56"/>
        <end position="77"/>
    </location>
</feature>
<comment type="caution">
    <text evidence="3">The sequence shown here is derived from an EMBL/GenBank/DDBJ whole genome shotgun (WGS) entry which is preliminary data.</text>
</comment>
<keyword evidence="2" id="KW-0812">Transmembrane</keyword>
<evidence type="ECO:0000256" key="2">
    <source>
        <dbReference type="SAM" id="Phobius"/>
    </source>
</evidence>
<evidence type="ECO:0000256" key="1">
    <source>
        <dbReference type="ARBA" id="ARBA00022448"/>
    </source>
</evidence>
<dbReference type="InterPro" id="IPR051410">
    <property type="entry name" value="Ferric/Cupric_Reductase"/>
</dbReference>
<dbReference type="AlphaFoldDB" id="A0AAJ0AWD3"/>
<keyword evidence="2" id="KW-0472">Membrane</keyword>
<accession>A0AAJ0AWD3</accession>
<dbReference type="GO" id="GO:0006879">
    <property type="term" value="P:intracellular iron ion homeostasis"/>
    <property type="evidence" value="ECO:0007669"/>
    <property type="project" value="TreeGrafter"/>
</dbReference>
<dbReference type="GO" id="GO:0005886">
    <property type="term" value="C:plasma membrane"/>
    <property type="evidence" value="ECO:0007669"/>
    <property type="project" value="TreeGrafter"/>
</dbReference>
<dbReference type="Gene3D" id="3.40.50.80">
    <property type="entry name" value="Nucleotide-binding domain of ferredoxin-NADP reductase (FNR) module"/>
    <property type="match status" value="1"/>
</dbReference>
<gene>
    <name evidence="3" type="ORF">BDP55DRAFT_542531</name>
</gene>
<name>A0AAJ0AWD3_9PEZI</name>
<dbReference type="EMBL" id="JAHMHR010000004">
    <property type="protein sequence ID" value="KAK1691608.1"/>
    <property type="molecule type" value="Genomic_DNA"/>
</dbReference>
<keyword evidence="1" id="KW-0813">Transport</keyword>
<sequence length="512" mass="58462">MDIAIFYLALFYGVAVSLIGYRVLQLVLPIFYSQASRFITYPLLVQRSRWRSPTRLQAILSFVFISGNLAVLLYPFSPLPEARSIQKRAALAALINLLPVLVGRQILSLSTLPYISASSLQLVHHTLSITIYVECLIHSIIVLSTKPSYNQSLVSGYIVVAVIGFCIFVLRRTATKRAAIIKEVNYTENLILVKVKTHKPVAIFPGCYFFLRLSESRSLFASRLFDSDPRQPFWYGQGEQLSPRNVQNLMFLLPSHKKHAKRLRYLEEDQRIDLSGPYGTDLQLHHYEDVLLVAKGNNLNGVLSYALSLCSRRNHDDNIRSSIQELQSEETNLLAEIEKLQHQQYKAESPKRASKINNLSQKLSITQDQIKDRRALALFNDKVRKVDLLWVIEETKQASWAAEAFQALRKLDSKNKLIVVWCMYPDAHYPPLFDMFNTSSHWQSFHAGPSTTDALQTIDFRIRERQSTGRIAVACCGDTEFNGQVRRMVIGALENARHIEFIEIENCSLDLR</sequence>
<organism evidence="3 4">
    <name type="scientific">Colletotrichum godetiae</name>
    <dbReference type="NCBI Taxonomy" id="1209918"/>
    <lineage>
        <taxon>Eukaryota</taxon>
        <taxon>Fungi</taxon>
        <taxon>Dikarya</taxon>
        <taxon>Ascomycota</taxon>
        <taxon>Pezizomycotina</taxon>
        <taxon>Sordariomycetes</taxon>
        <taxon>Hypocreomycetidae</taxon>
        <taxon>Glomerellales</taxon>
        <taxon>Glomerellaceae</taxon>
        <taxon>Colletotrichum</taxon>
        <taxon>Colletotrichum acutatum species complex</taxon>
    </lineage>
</organism>
<proteinExistence type="predicted"/>
<dbReference type="GeneID" id="85452844"/>
<protein>
    <submittedName>
        <fullName evidence="3">Uncharacterized protein</fullName>
    </submittedName>
</protein>
<dbReference type="PANTHER" id="PTHR32361">
    <property type="entry name" value="FERRIC/CUPRIC REDUCTASE TRANSMEMBRANE COMPONENT"/>
    <property type="match status" value="1"/>
</dbReference>
<dbReference type="PANTHER" id="PTHR32361:SF9">
    <property type="entry name" value="FERRIC REDUCTASE TRANSMEMBRANE COMPONENT 3-RELATED"/>
    <property type="match status" value="1"/>
</dbReference>
<feature type="transmembrane region" description="Helical" evidence="2">
    <location>
        <begin position="89"/>
        <end position="110"/>
    </location>
</feature>
<feature type="transmembrane region" description="Helical" evidence="2">
    <location>
        <begin position="149"/>
        <end position="170"/>
    </location>
</feature>
<dbReference type="GO" id="GO:0000293">
    <property type="term" value="F:ferric-chelate reductase activity"/>
    <property type="evidence" value="ECO:0007669"/>
    <property type="project" value="TreeGrafter"/>
</dbReference>
<reference evidence="3" key="1">
    <citation type="submission" date="2021-06" db="EMBL/GenBank/DDBJ databases">
        <title>Comparative genomics, transcriptomics and evolutionary studies reveal genomic signatures of adaptation to plant cell wall in hemibiotrophic fungi.</title>
        <authorList>
            <consortium name="DOE Joint Genome Institute"/>
            <person name="Baroncelli R."/>
            <person name="Diaz J.F."/>
            <person name="Benocci T."/>
            <person name="Peng M."/>
            <person name="Battaglia E."/>
            <person name="Haridas S."/>
            <person name="Andreopoulos W."/>
            <person name="Labutti K."/>
            <person name="Pangilinan J."/>
            <person name="Floch G.L."/>
            <person name="Makela M.R."/>
            <person name="Henrissat B."/>
            <person name="Grigoriev I.V."/>
            <person name="Crouch J.A."/>
            <person name="De Vries R.P."/>
            <person name="Sukno S.A."/>
            <person name="Thon M.R."/>
        </authorList>
    </citation>
    <scope>NUCLEOTIDE SEQUENCE</scope>
    <source>
        <strain evidence="3">CBS 193.32</strain>
    </source>
</reference>
<keyword evidence="2" id="KW-1133">Transmembrane helix</keyword>
<keyword evidence="4" id="KW-1185">Reference proteome</keyword>
<dbReference type="InterPro" id="IPR039261">
    <property type="entry name" value="FNR_nucleotide-bd"/>
</dbReference>
<dbReference type="GO" id="GO:0006826">
    <property type="term" value="P:iron ion transport"/>
    <property type="evidence" value="ECO:0007669"/>
    <property type="project" value="TreeGrafter"/>
</dbReference>
<dbReference type="GO" id="GO:0015677">
    <property type="term" value="P:copper ion import"/>
    <property type="evidence" value="ECO:0007669"/>
    <property type="project" value="TreeGrafter"/>
</dbReference>
<feature type="transmembrane region" description="Helical" evidence="2">
    <location>
        <begin position="6"/>
        <end position="24"/>
    </location>
</feature>
<evidence type="ECO:0000313" key="4">
    <source>
        <dbReference type="Proteomes" id="UP001224890"/>
    </source>
</evidence>